<accession>A0ACC0ACK7</accession>
<keyword evidence="2" id="KW-1185">Reference proteome</keyword>
<comment type="caution">
    <text evidence="1">The sequence shown here is derived from an EMBL/GenBank/DDBJ whole genome shotgun (WGS) entry which is preliminary data.</text>
</comment>
<dbReference type="Proteomes" id="UP001060085">
    <property type="component" value="Linkage Group LG06"/>
</dbReference>
<evidence type="ECO:0000313" key="1">
    <source>
        <dbReference type="EMBL" id="KAI5658311.1"/>
    </source>
</evidence>
<evidence type="ECO:0000313" key="2">
    <source>
        <dbReference type="Proteomes" id="UP001060085"/>
    </source>
</evidence>
<proteinExistence type="predicted"/>
<name>A0ACC0ACK7_CATRO</name>
<protein>
    <submittedName>
        <fullName evidence="1">Uncharacterized protein</fullName>
    </submittedName>
</protein>
<organism evidence="1 2">
    <name type="scientific">Catharanthus roseus</name>
    <name type="common">Madagascar periwinkle</name>
    <name type="synonym">Vinca rosea</name>
    <dbReference type="NCBI Taxonomy" id="4058"/>
    <lineage>
        <taxon>Eukaryota</taxon>
        <taxon>Viridiplantae</taxon>
        <taxon>Streptophyta</taxon>
        <taxon>Embryophyta</taxon>
        <taxon>Tracheophyta</taxon>
        <taxon>Spermatophyta</taxon>
        <taxon>Magnoliopsida</taxon>
        <taxon>eudicotyledons</taxon>
        <taxon>Gunneridae</taxon>
        <taxon>Pentapetalae</taxon>
        <taxon>asterids</taxon>
        <taxon>lamiids</taxon>
        <taxon>Gentianales</taxon>
        <taxon>Apocynaceae</taxon>
        <taxon>Rauvolfioideae</taxon>
        <taxon>Vinceae</taxon>
        <taxon>Catharanthinae</taxon>
        <taxon>Catharanthus</taxon>
    </lineage>
</organism>
<gene>
    <name evidence="1" type="ORF">M9H77_27104</name>
</gene>
<reference evidence="2" key="1">
    <citation type="journal article" date="2023" name="Nat. Plants">
        <title>Single-cell RNA sequencing provides a high-resolution roadmap for understanding the multicellular compartmentation of specialized metabolism.</title>
        <authorList>
            <person name="Sun S."/>
            <person name="Shen X."/>
            <person name="Li Y."/>
            <person name="Li Y."/>
            <person name="Wang S."/>
            <person name="Li R."/>
            <person name="Zhang H."/>
            <person name="Shen G."/>
            <person name="Guo B."/>
            <person name="Wei J."/>
            <person name="Xu J."/>
            <person name="St-Pierre B."/>
            <person name="Chen S."/>
            <person name="Sun C."/>
        </authorList>
    </citation>
    <scope>NUCLEOTIDE SEQUENCE [LARGE SCALE GENOMIC DNA]</scope>
</reference>
<dbReference type="EMBL" id="CM044706">
    <property type="protein sequence ID" value="KAI5658311.1"/>
    <property type="molecule type" value="Genomic_DNA"/>
</dbReference>
<sequence length="187" mass="21569">MWQAGTKSKQRKFNRVMKEIQERNVDALDPEKWTLLHDGGHRHGIMIINISEALNSVLKKVRVLPLKAMVELIFNKQVKYFNQHREKAENCVHFQPEFLTSSCGLKGNQENTKLQLTIRGKECNIVKSPIRVFGMGNNVYTLRINNKSCSCGKWQTYTLPCSHILALCRENGSRTDTYVPEIYSQQT</sequence>